<name>A0ACC0AXT4_CATRO</name>
<gene>
    <name evidence="1" type="ORF">M9H77_15656</name>
</gene>
<protein>
    <submittedName>
        <fullName evidence="1">Uncharacterized protein</fullName>
    </submittedName>
</protein>
<accession>A0ACC0AXT4</accession>
<keyword evidence="2" id="KW-1185">Reference proteome</keyword>
<evidence type="ECO:0000313" key="1">
    <source>
        <dbReference type="EMBL" id="KAI5665803.1"/>
    </source>
</evidence>
<evidence type="ECO:0000313" key="2">
    <source>
        <dbReference type="Proteomes" id="UP001060085"/>
    </source>
</evidence>
<proteinExistence type="predicted"/>
<sequence length="495" mass="53252">MGNLDQPKRRVAFVLIDGLGDVSLPRFGYKTPLQVAKVPHLDAVASAGINGLMDPVEVGLACGSDTAHLSLLGYDPRVYYRGRGAFESMGAGLAMSPGDIAFKSNFATLDEKTGIVISRRADRHFEEEGPILCAALDGLKLPSFPQYEVRVRYATEHRCGVVVKGPNLSGNISGTDPLKDNRLLLEAQALDGTAEAKHTAAVVNELSKEISRILVAHPINAKRFTEGKNIANVVLLRGCGIRIEVPQFETIHGLRPCMVAPTKIIAGLGLSLGIDILEAQGATGDYRTLLTSKATAIAQALSAPQESCPNVFVPGEDEHKPGRSDGYDFGFLHIKAIDDAGHDKASIFKVKGLEAVDRAIGQLAKLLWQTESTGKFQYFLCITGDHSTPVEYGDHSFEPVPFACCRLKDFVGALGGESVVLETSLEPFPLPTIKAGEDITNDTSMQENTTNKQFKAFAGDSVCEFHEIAAARGCLGRFPGSEMMGVIKAYMKFKS</sequence>
<organism evidence="1 2">
    <name type="scientific">Catharanthus roseus</name>
    <name type="common">Madagascar periwinkle</name>
    <name type="synonym">Vinca rosea</name>
    <dbReference type="NCBI Taxonomy" id="4058"/>
    <lineage>
        <taxon>Eukaryota</taxon>
        <taxon>Viridiplantae</taxon>
        <taxon>Streptophyta</taxon>
        <taxon>Embryophyta</taxon>
        <taxon>Tracheophyta</taxon>
        <taxon>Spermatophyta</taxon>
        <taxon>Magnoliopsida</taxon>
        <taxon>eudicotyledons</taxon>
        <taxon>Gunneridae</taxon>
        <taxon>Pentapetalae</taxon>
        <taxon>asterids</taxon>
        <taxon>lamiids</taxon>
        <taxon>Gentianales</taxon>
        <taxon>Apocynaceae</taxon>
        <taxon>Rauvolfioideae</taxon>
        <taxon>Vinceae</taxon>
        <taxon>Catharanthinae</taxon>
        <taxon>Catharanthus</taxon>
    </lineage>
</organism>
<comment type="caution">
    <text evidence="1">The sequence shown here is derived from an EMBL/GenBank/DDBJ whole genome shotgun (WGS) entry which is preliminary data.</text>
</comment>
<reference evidence="2" key="1">
    <citation type="journal article" date="2023" name="Nat. Plants">
        <title>Single-cell RNA sequencing provides a high-resolution roadmap for understanding the multicellular compartmentation of specialized metabolism.</title>
        <authorList>
            <person name="Sun S."/>
            <person name="Shen X."/>
            <person name="Li Y."/>
            <person name="Li Y."/>
            <person name="Wang S."/>
            <person name="Li R."/>
            <person name="Zhang H."/>
            <person name="Shen G."/>
            <person name="Guo B."/>
            <person name="Wei J."/>
            <person name="Xu J."/>
            <person name="St-Pierre B."/>
            <person name="Chen S."/>
            <person name="Sun C."/>
        </authorList>
    </citation>
    <scope>NUCLEOTIDE SEQUENCE [LARGE SCALE GENOMIC DNA]</scope>
</reference>
<dbReference type="Proteomes" id="UP001060085">
    <property type="component" value="Linkage Group LG04"/>
</dbReference>
<dbReference type="EMBL" id="CM044704">
    <property type="protein sequence ID" value="KAI5665803.1"/>
    <property type="molecule type" value="Genomic_DNA"/>
</dbReference>